<dbReference type="Proteomes" id="UP000000657">
    <property type="component" value="Chromosome"/>
</dbReference>
<accession>Q0RAK2</accession>
<evidence type="ECO:0000313" key="2">
    <source>
        <dbReference type="EMBL" id="CAL29844.1"/>
    </source>
</evidence>
<proteinExistence type="predicted"/>
<gene>
    <name evidence="2" type="ordered locus">FRAAL6888</name>
</gene>
<evidence type="ECO:0000256" key="1">
    <source>
        <dbReference type="SAM" id="MobiDB-lite"/>
    </source>
</evidence>
<reference evidence="2 3" key="1">
    <citation type="journal article" date="2007" name="Genome Res.">
        <title>Genome characteristics of facultatively symbiotic Frankia sp. strains reflect host range and host plant biogeography.</title>
        <authorList>
            <person name="Normand P."/>
            <person name="Lapierre P."/>
            <person name="Tisa L.S."/>
            <person name="Gogarten J.P."/>
            <person name="Alloisio N."/>
            <person name="Bagnarol E."/>
            <person name="Bassi C.A."/>
            <person name="Berry A.M."/>
            <person name="Bickhart D.M."/>
            <person name="Choisne N."/>
            <person name="Couloux A."/>
            <person name="Cournoyer B."/>
            <person name="Cruveiller S."/>
            <person name="Daubin V."/>
            <person name="Demange N."/>
            <person name="Francino M.P."/>
            <person name="Goltsman E."/>
            <person name="Huang Y."/>
            <person name="Kopp O.R."/>
            <person name="Labarre L."/>
            <person name="Lapidus A."/>
            <person name="Lavire C."/>
            <person name="Marechal J."/>
            <person name="Martinez M."/>
            <person name="Mastronunzio J.E."/>
            <person name="Mullin B.C."/>
            <person name="Niemann J."/>
            <person name="Pujic P."/>
            <person name="Rawnsley T."/>
            <person name="Rouy Z."/>
            <person name="Schenowitz C."/>
            <person name="Sellstedt A."/>
            <person name="Tavares F."/>
            <person name="Tomkins J.P."/>
            <person name="Vallenet D."/>
            <person name="Valverde C."/>
            <person name="Wall L.G."/>
            <person name="Wang Y."/>
            <person name="Medigue C."/>
            <person name="Benson D.R."/>
        </authorList>
    </citation>
    <scope>NUCLEOTIDE SEQUENCE [LARGE SCALE GENOMIC DNA]</scope>
    <source>
        <strain evidence="3">DSM 45986 / CECT 9034 / ACN14a</strain>
    </source>
</reference>
<name>Q0RAK2_FRAAA</name>
<protein>
    <submittedName>
        <fullName evidence="2">Uncharacterized protein</fullName>
    </submittedName>
</protein>
<dbReference type="KEGG" id="fal:FRAAL6888"/>
<dbReference type="EMBL" id="CT573213">
    <property type="protein sequence ID" value="CAL29844.1"/>
    <property type="molecule type" value="Genomic_DNA"/>
</dbReference>
<dbReference type="AlphaFoldDB" id="Q0RAK2"/>
<feature type="region of interest" description="Disordered" evidence="1">
    <location>
        <begin position="56"/>
        <end position="75"/>
    </location>
</feature>
<organism evidence="2 3">
    <name type="scientific">Frankia alni (strain DSM 45986 / CECT 9034 / ACN14a)</name>
    <dbReference type="NCBI Taxonomy" id="326424"/>
    <lineage>
        <taxon>Bacteria</taxon>
        <taxon>Bacillati</taxon>
        <taxon>Actinomycetota</taxon>
        <taxon>Actinomycetes</taxon>
        <taxon>Frankiales</taxon>
        <taxon>Frankiaceae</taxon>
        <taxon>Frankia</taxon>
    </lineage>
</organism>
<keyword evidence="3" id="KW-1185">Reference proteome</keyword>
<evidence type="ECO:0000313" key="3">
    <source>
        <dbReference type="Proteomes" id="UP000000657"/>
    </source>
</evidence>
<sequence>MLSGLWCLGAVGFLALWRSRGETGRAPGAARVGGTDMPIRPDPSPGHAAEPVLEGVSGGIGGASGRRGGTVGIVG</sequence>
<dbReference type="HOGENOM" id="CLU_2665747_0_0_11"/>
<feature type="region of interest" description="Disordered" evidence="1">
    <location>
        <begin position="23"/>
        <end position="47"/>
    </location>
</feature>